<name>A0A8S5R5N6_9CAUD</name>
<sequence length="220" mass="23619">MRKNMLPMNLQLFADPEPSGQNAGGQPEPNGTPAPQAGQQEPPKTPEIDYEKLASVIEGKKSVAEDTVLKNYFKKQGLSKEEMDSAIGAYKKQKQESEPDPTALQAQVVQAQQLAVASEIEKEGVLIGVEMGLDVKTIPYVMKLVDTSAAVADGKVDTDKLKEAINKVLEDVPALKQGKLEGQSKGFVQVGAGQTGSQTSTAGQQSATPVIPTKRWNRFN</sequence>
<protein>
    <submittedName>
        <fullName evidence="2">Major head protein</fullName>
    </submittedName>
</protein>
<organism evidence="2">
    <name type="scientific">Siphoviridae sp. ctr4Z12</name>
    <dbReference type="NCBI Taxonomy" id="2827280"/>
    <lineage>
        <taxon>Viruses</taxon>
        <taxon>Duplodnaviria</taxon>
        <taxon>Heunggongvirae</taxon>
        <taxon>Uroviricota</taxon>
        <taxon>Caudoviricetes</taxon>
    </lineage>
</organism>
<reference evidence="2" key="1">
    <citation type="journal article" date="2021" name="Proc. Natl. Acad. Sci. U.S.A.">
        <title>A Catalog of Tens of Thousands of Viruses from Human Metagenomes Reveals Hidden Associations with Chronic Diseases.</title>
        <authorList>
            <person name="Tisza M.J."/>
            <person name="Buck C.B."/>
        </authorList>
    </citation>
    <scope>NUCLEOTIDE SEQUENCE</scope>
    <source>
        <strain evidence="2">Ctr4Z12</strain>
    </source>
</reference>
<evidence type="ECO:0000313" key="2">
    <source>
        <dbReference type="EMBL" id="DAE26450.1"/>
    </source>
</evidence>
<evidence type="ECO:0000256" key="1">
    <source>
        <dbReference type="SAM" id="MobiDB-lite"/>
    </source>
</evidence>
<dbReference type="EMBL" id="BK015818">
    <property type="protein sequence ID" value="DAE26450.1"/>
    <property type="molecule type" value="Genomic_DNA"/>
</dbReference>
<feature type="region of interest" description="Disordered" evidence="1">
    <location>
        <begin position="190"/>
        <end position="220"/>
    </location>
</feature>
<feature type="region of interest" description="Disordered" evidence="1">
    <location>
        <begin position="1"/>
        <end position="49"/>
    </location>
</feature>
<feature type="compositionally biased region" description="Low complexity" evidence="1">
    <location>
        <begin position="191"/>
        <end position="208"/>
    </location>
</feature>
<accession>A0A8S5R5N6</accession>
<proteinExistence type="predicted"/>